<accession>A0A2Y9BEB2</accession>
<dbReference type="InterPro" id="IPR017985">
    <property type="entry name" value="MeTrfase_CN4_CS"/>
</dbReference>
<dbReference type="InterPro" id="IPR029063">
    <property type="entry name" value="SAM-dependent_MTases_sf"/>
</dbReference>
<keyword evidence="6" id="KW-0680">Restriction system</keyword>
<comment type="similarity">
    <text evidence="1">Belongs to the N(4)/N(6)-methyltransferase family. N(4) subfamily.</text>
</comment>
<keyword evidence="4" id="KW-0808">Transferase</keyword>
<evidence type="ECO:0000259" key="9">
    <source>
        <dbReference type="Pfam" id="PF01555"/>
    </source>
</evidence>
<reference evidence="10 11" key="1">
    <citation type="submission" date="2018-05" db="EMBL/GenBank/DDBJ databases">
        <title>The Hungate 1000. A catalogue of reference genomes from the rumen microbiome.</title>
        <authorList>
            <person name="Kelly W."/>
        </authorList>
    </citation>
    <scope>NUCLEOTIDE SEQUENCE [LARGE SCALE GENOMIC DNA]</scope>
    <source>
        <strain evidence="10 11">NLAE-zl-C242</strain>
    </source>
</reference>
<dbReference type="GO" id="GO:0032259">
    <property type="term" value="P:methylation"/>
    <property type="evidence" value="ECO:0007669"/>
    <property type="project" value="UniProtKB-KW"/>
</dbReference>
<dbReference type="GO" id="GO:0003677">
    <property type="term" value="F:DNA binding"/>
    <property type="evidence" value="ECO:0007669"/>
    <property type="project" value="UniProtKB-KW"/>
</dbReference>
<dbReference type="AlphaFoldDB" id="A0A2Y9BEB2"/>
<dbReference type="RefSeq" id="WP_207657850.1">
    <property type="nucleotide sequence ID" value="NZ_BAAACK010000006.1"/>
</dbReference>
<evidence type="ECO:0000256" key="2">
    <source>
        <dbReference type="ARBA" id="ARBA00012185"/>
    </source>
</evidence>
<dbReference type="Gene3D" id="3.40.50.150">
    <property type="entry name" value="Vaccinia Virus protein VP39"/>
    <property type="match status" value="2"/>
</dbReference>
<evidence type="ECO:0000256" key="8">
    <source>
        <dbReference type="ARBA" id="ARBA00049120"/>
    </source>
</evidence>
<comment type="caution">
    <text evidence="10">The sequence shown here is derived from an EMBL/GenBank/DDBJ whole genome shotgun (WGS) entry which is preliminary data.</text>
</comment>
<keyword evidence="5" id="KW-0949">S-adenosyl-L-methionine</keyword>
<evidence type="ECO:0000256" key="5">
    <source>
        <dbReference type="ARBA" id="ARBA00022691"/>
    </source>
</evidence>
<dbReference type="GO" id="GO:0008170">
    <property type="term" value="F:N-methyltransferase activity"/>
    <property type="evidence" value="ECO:0007669"/>
    <property type="project" value="InterPro"/>
</dbReference>
<dbReference type="Pfam" id="PF01555">
    <property type="entry name" value="N6_N4_Mtase"/>
    <property type="match status" value="1"/>
</dbReference>
<keyword evidence="7" id="KW-0238">DNA-binding</keyword>
<name>A0A2Y9BEB2_9FIRM</name>
<dbReference type="InterPro" id="IPR002941">
    <property type="entry name" value="DNA_methylase_N4/N6"/>
</dbReference>
<keyword evidence="3 10" id="KW-0489">Methyltransferase</keyword>
<dbReference type="EC" id="2.1.1.113" evidence="2"/>
<evidence type="ECO:0000256" key="7">
    <source>
        <dbReference type="ARBA" id="ARBA00023125"/>
    </source>
</evidence>
<evidence type="ECO:0000313" key="11">
    <source>
        <dbReference type="Proteomes" id="UP000245845"/>
    </source>
</evidence>
<gene>
    <name evidence="10" type="ORF">A8806_102301</name>
</gene>
<sequence>MANSIQKDSTSTFIDNMSLPLHRWYRYSAGFSAEWVESMIHEYLASSQLSKDAVTVMDPFAGSGTTLLVCDKMGISSIGYEGHPFVYKVAKAKLSWPADTDLFIREADKILDCAKHLKTKMYTYPDIVYKSYDIDNLKKINYLRKALEINKDDTDEYLLAWMNFISILRSASHAGTATWQYVLPNKTKARVADAYEAFQKQTDIMCGDMQYMQAHSHESKANLLFQDAREDSDVPADSVDLIITSPPYANNYDYADATRLELSVLGEIKGWGDLQKKIRPNLVRSCSQMVSRERKDTYEFLKSPLLKPIYEEILDVCRQLDAEKELHGGKKNYHTMIALYFLDLAKIWKNLRRVCKDGSLTCFVIGDSAPYGIYVPVDEWLGRLAISAGFKEYWFEKTRDRNVKWKNRKHSVPLKEGRLWVRG</sequence>
<dbReference type="GO" id="GO:0009307">
    <property type="term" value="P:DNA restriction-modification system"/>
    <property type="evidence" value="ECO:0007669"/>
    <property type="project" value="UniProtKB-KW"/>
</dbReference>
<dbReference type="PROSITE" id="PS00093">
    <property type="entry name" value="N4_MTASE"/>
    <property type="match status" value="1"/>
</dbReference>
<feature type="domain" description="DNA methylase N-4/N-6" evidence="9">
    <location>
        <begin position="49"/>
        <end position="91"/>
    </location>
</feature>
<proteinExistence type="inferred from homology"/>
<evidence type="ECO:0000256" key="4">
    <source>
        <dbReference type="ARBA" id="ARBA00022679"/>
    </source>
</evidence>
<evidence type="ECO:0000256" key="6">
    <source>
        <dbReference type="ARBA" id="ARBA00022747"/>
    </source>
</evidence>
<protein>
    <recommendedName>
        <fullName evidence="2">site-specific DNA-methyltransferase (cytosine-N(4)-specific)</fullName>
        <ecNumber evidence="2">2.1.1.113</ecNumber>
    </recommendedName>
</protein>
<organism evidence="10 11">
    <name type="scientific">Faecalicatena orotica</name>
    <dbReference type="NCBI Taxonomy" id="1544"/>
    <lineage>
        <taxon>Bacteria</taxon>
        <taxon>Bacillati</taxon>
        <taxon>Bacillota</taxon>
        <taxon>Clostridia</taxon>
        <taxon>Lachnospirales</taxon>
        <taxon>Lachnospiraceae</taxon>
        <taxon>Faecalicatena</taxon>
    </lineage>
</organism>
<dbReference type="GO" id="GO:0015667">
    <property type="term" value="F:site-specific DNA-methyltransferase (cytosine-N4-specific) activity"/>
    <property type="evidence" value="ECO:0007669"/>
    <property type="project" value="UniProtKB-EC"/>
</dbReference>
<dbReference type="SUPFAM" id="SSF53335">
    <property type="entry name" value="S-adenosyl-L-methionine-dependent methyltransferases"/>
    <property type="match status" value="2"/>
</dbReference>
<evidence type="ECO:0000256" key="1">
    <source>
        <dbReference type="ARBA" id="ARBA00010203"/>
    </source>
</evidence>
<keyword evidence="11" id="KW-1185">Reference proteome</keyword>
<dbReference type="Proteomes" id="UP000245845">
    <property type="component" value="Unassembled WGS sequence"/>
</dbReference>
<evidence type="ECO:0000256" key="3">
    <source>
        <dbReference type="ARBA" id="ARBA00022603"/>
    </source>
</evidence>
<dbReference type="EMBL" id="QGDL01000002">
    <property type="protein sequence ID" value="PWJ31445.1"/>
    <property type="molecule type" value="Genomic_DNA"/>
</dbReference>
<evidence type="ECO:0000313" key="10">
    <source>
        <dbReference type="EMBL" id="PWJ31445.1"/>
    </source>
</evidence>
<comment type="catalytic activity">
    <reaction evidence="8">
        <text>a 2'-deoxycytidine in DNA + S-adenosyl-L-methionine = an N(4)-methyl-2'-deoxycytidine in DNA + S-adenosyl-L-homocysteine + H(+)</text>
        <dbReference type="Rhea" id="RHEA:16857"/>
        <dbReference type="Rhea" id="RHEA-COMP:11369"/>
        <dbReference type="Rhea" id="RHEA-COMP:13674"/>
        <dbReference type="ChEBI" id="CHEBI:15378"/>
        <dbReference type="ChEBI" id="CHEBI:57856"/>
        <dbReference type="ChEBI" id="CHEBI:59789"/>
        <dbReference type="ChEBI" id="CHEBI:85452"/>
        <dbReference type="ChEBI" id="CHEBI:137933"/>
        <dbReference type="EC" id="2.1.1.113"/>
    </reaction>
</comment>